<comment type="caution">
    <text evidence="2">The sequence shown here is derived from an EMBL/GenBank/DDBJ whole genome shotgun (WGS) entry which is preliminary data.</text>
</comment>
<gene>
    <name evidence="2" type="ORF">SK128_025348</name>
</gene>
<dbReference type="SMART" id="SM00333">
    <property type="entry name" value="TUDOR"/>
    <property type="match status" value="1"/>
</dbReference>
<dbReference type="InterPro" id="IPR002999">
    <property type="entry name" value="Tudor"/>
</dbReference>
<dbReference type="SUPFAM" id="SSF63748">
    <property type="entry name" value="Tudor/PWWP/MBT"/>
    <property type="match status" value="1"/>
</dbReference>
<evidence type="ECO:0000259" key="1">
    <source>
        <dbReference type="PROSITE" id="PS50304"/>
    </source>
</evidence>
<reference evidence="2 3" key="1">
    <citation type="submission" date="2023-11" db="EMBL/GenBank/DDBJ databases">
        <title>Halocaridina rubra genome assembly.</title>
        <authorList>
            <person name="Smith C."/>
        </authorList>
    </citation>
    <scope>NUCLEOTIDE SEQUENCE [LARGE SCALE GENOMIC DNA]</scope>
    <source>
        <strain evidence="2">EP-1</strain>
        <tissue evidence="2">Whole</tissue>
    </source>
</reference>
<accession>A0AAN9ABZ1</accession>
<protein>
    <recommendedName>
        <fullName evidence="1">Tudor domain-containing protein</fullName>
    </recommendedName>
</protein>
<evidence type="ECO:0000313" key="2">
    <source>
        <dbReference type="EMBL" id="KAK7082658.1"/>
    </source>
</evidence>
<feature type="non-terminal residue" evidence="2">
    <location>
        <position position="590"/>
    </location>
</feature>
<evidence type="ECO:0000313" key="3">
    <source>
        <dbReference type="Proteomes" id="UP001381693"/>
    </source>
</evidence>
<feature type="domain" description="Tudor" evidence="1">
    <location>
        <begin position="104"/>
        <end position="169"/>
    </location>
</feature>
<dbReference type="Proteomes" id="UP001381693">
    <property type="component" value="Unassembled WGS sequence"/>
</dbReference>
<dbReference type="PROSITE" id="PS50304">
    <property type="entry name" value="TUDOR"/>
    <property type="match status" value="1"/>
</dbReference>
<proteinExistence type="predicted"/>
<dbReference type="InterPro" id="IPR035437">
    <property type="entry name" value="SNase_OB-fold_sf"/>
</dbReference>
<dbReference type="GO" id="GO:0005737">
    <property type="term" value="C:cytoplasm"/>
    <property type="evidence" value="ECO:0007669"/>
    <property type="project" value="UniProtKB-ARBA"/>
</dbReference>
<dbReference type="Gene3D" id="2.30.30.140">
    <property type="match status" value="1"/>
</dbReference>
<dbReference type="Gene3D" id="2.40.50.90">
    <property type="match status" value="1"/>
</dbReference>
<dbReference type="EMBL" id="JAXCGZ010003929">
    <property type="protein sequence ID" value="KAK7082658.1"/>
    <property type="molecule type" value="Genomic_DNA"/>
</dbReference>
<dbReference type="PANTHER" id="PTHR22948:SF29">
    <property type="entry name" value="FI02030P-RELATED"/>
    <property type="match status" value="1"/>
</dbReference>
<dbReference type="Pfam" id="PF00567">
    <property type="entry name" value="TUDOR"/>
    <property type="match status" value="1"/>
</dbReference>
<dbReference type="InterPro" id="IPR050621">
    <property type="entry name" value="Tudor_domain_containing"/>
</dbReference>
<dbReference type="PROSITE" id="PS00028">
    <property type="entry name" value="ZINC_FINGER_C2H2_1"/>
    <property type="match status" value="1"/>
</dbReference>
<sequence length="590" mass="66072">MNEILSGMRSANVADESRRACNLQEKIACNRVRALQSSVTTLNPPVLPSPANHIWRAHVTHVESAGHFWAISNDTKMLSNLRYIQSCIESAVGRCSAPYMNQKDIRIGQICLALYRDSDGGAFFYRVRVDEIYTNELKVKALIYFVDYGNSEIVKASELRLAPESVLKLPMLAVECMLAEIKAAKSTTGEWDERATQWMKKNAQNSDFLAQIYSVVHGVVRVKLIKLDYVGSINETLIAMGYAIKSEESYLSRQNHELRAIYSREVDDYEGNTSINALCSTLSLSSSGLKSGHGKIQLRGPDSPLLMRFVALTRTGFSKGVRVEPISVNSTALDLEPQSSYDRFLVASFVSLNANGMAVTLRNTTLMPSIPGLMALCLLMFCPTAELRVSRDLTRYIGAVIGLGSDSVSGYPIYPDEDIETEFDIEFHQEDLILINKIRFYMNVILSEGEDLIPTRLADIQKRLRYLVGILLNVERECCKGEAYLNAYRWNQLLPENLLLPDTGCAFTDSEEMVFPLINGVALQSETITNDHRDSLSELKSLEKRLSVKVVAPNSVINKECKMCDVFLKTASDLRCHLSCDTHIQKELRI</sequence>
<keyword evidence="3" id="KW-1185">Reference proteome</keyword>
<dbReference type="InterPro" id="IPR013087">
    <property type="entry name" value="Znf_C2H2_type"/>
</dbReference>
<organism evidence="2 3">
    <name type="scientific">Halocaridina rubra</name>
    <name type="common">Hawaiian red shrimp</name>
    <dbReference type="NCBI Taxonomy" id="373956"/>
    <lineage>
        <taxon>Eukaryota</taxon>
        <taxon>Metazoa</taxon>
        <taxon>Ecdysozoa</taxon>
        <taxon>Arthropoda</taxon>
        <taxon>Crustacea</taxon>
        <taxon>Multicrustacea</taxon>
        <taxon>Malacostraca</taxon>
        <taxon>Eumalacostraca</taxon>
        <taxon>Eucarida</taxon>
        <taxon>Decapoda</taxon>
        <taxon>Pleocyemata</taxon>
        <taxon>Caridea</taxon>
        <taxon>Atyoidea</taxon>
        <taxon>Atyidae</taxon>
        <taxon>Halocaridina</taxon>
    </lineage>
</organism>
<dbReference type="PANTHER" id="PTHR22948">
    <property type="entry name" value="TUDOR DOMAIN CONTAINING PROTEIN"/>
    <property type="match status" value="1"/>
</dbReference>
<name>A0AAN9ABZ1_HALRR</name>
<dbReference type="AlphaFoldDB" id="A0AAN9ABZ1"/>